<feature type="domain" description="Peptidase M50" evidence="15">
    <location>
        <begin position="180"/>
        <end position="239"/>
    </location>
</feature>
<keyword evidence="17" id="KW-1185">Reference proteome</keyword>
<protein>
    <submittedName>
        <fullName evidence="16">Peptidase M50</fullName>
    </submittedName>
</protein>
<feature type="compositionally biased region" description="Basic residues" evidence="13">
    <location>
        <begin position="1"/>
        <end position="10"/>
    </location>
</feature>
<evidence type="ECO:0000256" key="3">
    <source>
        <dbReference type="ARBA" id="ARBA00007931"/>
    </source>
</evidence>
<dbReference type="Proteomes" id="UP000033220">
    <property type="component" value="Chromosome DSM 122"/>
</dbReference>
<keyword evidence="10 14" id="KW-1133">Transmembrane helix</keyword>
<dbReference type="eggNOG" id="COG1994">
    <property type="taxonomic scope" value="Bacteria"/>
</dbReference>
<dbReference type="STRING" id="1150469.RSPPHO_03011"/>
<dbReference type="PANTHER" id="PTHR35864:SF1">
    <property type="entry name" value="ZINC METALLOPROTEASE YWHC-RELATED"/>
    <property type="match status" value="1"/>
</dbReference>
<dbReference type="InterPro" id="IPR052348">
    <property type="entry name" value="Metallopeptidase_M50B"/>
</dbReference>
<evidence type="ECO:0000256" key="7">
    <source>
        <dbReference type="ARBA" id="ARBA00022723"/>
    </source>
</evidence>
<evidence type="ECO:0000256" key="14">
    <source>
        <dbReference type="SAM" id="Phobius"/>
    </source>
</evidence>
<feature type="transmembrane region" description="Helical" evidence="14">
    <location>
        <begin position="105"/>
        <end position="125"/>
    </location>
</feature>
<dbReference type="PANTHER" id="PTHR35864">
    <property type="entry name" value="ZINC METALLOPROTEASE MJ0611-RELATED"/>
    <property type="match status" value="1"/>
</dbReference>
<dbReference type="Pfam" id="PF02163">
    <property type="entry name" value="Peptidase_M50"/>
    <property type="match status" value="1"/>
</dbReference>
<evidence type="ECO:0000259" key="15">
    <source>
        <dbReference type="Pfam" id="PF02163"/>
    </source>
</evidence>
<evidence type="ECO:0000256" key="11">
    <source>
        <dbReference type="ARBA" id="ARBA00023049"/>
    </source>
</evidence>
<feature type="transmembrane region" description="Helical" evidence="14">
    <location>
        <begin position="54"/>
        <end position="72"/>
    </location>
</feature>
<comment type="subcellular location">
    <subcellularLocation>
        <location evidence="2">Cell membrane</location>
        <topology evidence="2">Multi-pass membrane protein</topology>
    </subcellularLocation>
</comment>
<evidence type="ECO:0000256" key="9">
    <source>
        <dbReference type="ARBA" id="ARBA00022833"/>
    </source>
</evidence>
<name>H6SQB8_PARPM</name>
<evidence type="ECO:0000256" key="12">
    <source>
        <dbReference type="ARBA" id="ARBA00023136"/>
    </source>
</evidence>
<gene>
    <name evidence="16" type="ORF">RSPPHO_03011</name>
</gene>
<evidence type="ECO:0000313" key="17">
    <source>
        <dbReference type="Proteomes" id="UP000033220"/>
    </source>
</evidence>
<dbReference type="GO" id="GO:0008237">
    <property type="term" value="F:metallopeptidase activity"/>
    <property type="evidence" value="ECO:0007669"/>
    <property type="project" value="UniProtKB-KW"/>
</dbReference>
<feature type="transmembrane region" description="Helical" evidence="14">
    <location>
        <begin position="254"/>
        <end position="273"/>
    </location>
</feature>
<keyword evidence="7" id="KW-0479">Metal-binding</keyword>
<dbReference type="InterPro" id="IPR008915">
    <property type="entry name" value="Peptidase_M50"/>
</dbReference>
<dbReference type="InterPro" id="IPR044537">
    <property type="entry name" value="Rip2-like"/>
</dbReference>
<dbReference type="AlphaFoldDB" id="H6SQB8"/>
<evidence type="ECO:0000256" key="1">
    <source>
        <dbReference type="ARBA" id="ARBA00001947"/>
    </source>
</evidence>
<dbReference type="GO" id="GO:0046872">
    <property type="term" value="F:metal ion binding"/>
    <property type="evidence" value="ECO:0007669"/>
    <property type="project" value="UniProtKB-KW"/>
</dbReference>
<evidence type="ECO:0000313" key="16">
    <source>
        <dbReference type="EMBL" id="CCG09637.1"/>
    </source>
</evidence>
<comment type="similarity">
    <text evidence="3">Belongs to the peptidase M50B family.</text>
</comment>
<evidence type="ECO:0000256" key="6">
    <source>
        <dbReference type="ARBA" id="ARBA00022692"/>
    </source>
</evidence>
<feature type="region of interest" description="Disordered" evidence="13">
    <location>
        <begin position="1"/>
        <end position="31"/>
    </location>
</feature>
<dbReference type="KEGG" id="rpm:RSPPHO_03011"/>
<evidence type="ECO:0000256" key="4">
    <source>
        <dbReference type="ARBA" id="ARBA00022475"/>
    </source>
</evidence>
<reference evidence="16 17" key="1">
    <citation type="submission" date="2012-02" db="EMBL/GenBank/DDBJ databases">
        <title>Shotgun genome sequence of Phaeospirillum photometricum DSM 122.</title>
        <authorList>
            <person name="Duquesne K."/>
            <person name="Sturgis J."/>
        </authorList>
    </citation>
    <scope>NUCLEOTIDE SEQUENCE [LARGE SCALE GENOMIC DNA]</scope>
    <source>
        <strain evidence="17">DSM122</strain>
    </source>
</reference>
<keyword evidence="9" id="KW-0862">Zinc</keyword>
<dbReference type="PATRIC" id="fig|1150469.3.peg.3393"/>
<evidence type="ECO:0000256" key="2">
    <source>
        <dbReference type="ARBA" id="ARBA00004651"/>
    </source>
</evidence>
<evidence type="ECO:0000256" key="5">
    <source>
        <dbReference type="ARBA" id="ARBA00022670"/>
    </source>
</evidence>
<dbReference type="EMBL" id="HE663493">
    <property type="protein sequence ID" value="CCG09637.1"/>
    <property type="molecule type" value="Genomic_DNA"/>
</dbReference>
<feature type="transmembrane region" description="Helical" evidence="14">
    <location>
        <begin position="228"/>
        <end position="248"/>
    </location>
</feature>
<evidence type="ECO:0000256" key="10">
    <source>
        <dbReference type="ARBA" id="ARBA00022989"/>
    </source>
</evidence>
<keyword evidence="5" id="KW-0645">Protease</keyword>
<dbReference type="HOGENOM" id="CLU_086979_0_0_5"/>
<keyword evidence="4" id="KW-1003">Cell membrane</keyword>
<proteinExistence type="inferred from homology"/>
<sequence>MPPKWSRRRAAPVPLTPPPSDAGTPPANSAACPIPATMPPAVWRAWGSCSMGDVIFEVLTWLPGLVLAITLHEAAHGYVANWRGDPTARLLGRLSLNPLRHVDPMGTLGLPALLFLLNAPFLFGWAKPVPVDTRNLRHPQRDMALIALAGPSMNVFLAVVSAVLLHGVFALPDEALRWLGTLLQKSVLINCVLAVFNMLPVPPLDGARLLAGVLPLKAARAFMRLEQAGMALLFGLLFLLPMGFQVLGVDFDPFGWIVTPLVRALMGAVYVTAGNPLAP</sequence>
<keyword evidence="8" id="KW-0378">Hydrolase</keyword>
<keyword evidence="6 14" id="KW-0812">Transmembrane</keyword>
<feature type="transmembrane region" description="Helical" evidence="14">
    <location>
        <begin position="145"/>
        <end position="167"/>
    </location>
</feature>
<evidence type="ECO:0000256" key="13">
    <source>
        <dbReference type="SAM" id="MobiDB-lite"/>
    </source>
</evidence>
<organism evidence="16 17">
    <name type="scientific">Pararhodospirillum photometricum DSM 122</name>
    <dbReference type="NCBI Taxonomy" id="1150469"/>
    <lineage>
        <taxon>Bacteria</taxon>
        <taxon>Pseudomonadati</taxon>
        <taxon>Pseudomonadota</taxon>
        <taxon>Alphaproteobacteria</taxon>
        <taxon>Rhodospirillales</taxon>
        <taxon>Rhodospirillaceae</taxon>
        <taxon>Pararhodospirillum</taxon>
    </lineage>
</organism>
<dbReference type="GO" id="GO:0005886">
    <property type="term" value="C:plasma membrane"/>
    <property type="evidence" value="ECO:0007669"/>
    <property type="project" value="UniProtKB-SubCell"/>
</dbReference>
<keyword evidence="11" id="KW-0482">Metalloprotease</keyword>
<dbReference type="GO" id="GO:0006508">
    <property type="term" value="P:proteolysis"/>
    <property type="evidence" value="ECO:0007669"/>
    <property type="project" value="UniProtKB-KW"/>
</dbReference>
<keyword evidence="12 14" id="KW-0472">Membrane</keyword>
<accession>H6SQB8</accession>
<evidence type="ECO:0000256" key="8">
    <source>
        <dbReference type="ARBA" id="ARBA00022801"/>
    </source>
</evidence>
<comment type="cofactor">
    <cofactor evidence="1">
        <name>Zn(2+)</name>
        <dbReference type="ChEBI" id="CHEBI:29105"/>
    </cofactor>
</comment>
<dbReference type="CDD" id="cd06158">
    <property type="entry name" value="S2P-M50_like_1"/>
    <property type="match status" value="1"/>
</dbReference>